<name>A0ABY1QM36_9BURK</name>
<dbReference type="Proteomes" id="UP001158049">
    <property type="component" value="Unassembled WGS sequence"/>
</dbReference>
<dbReference type="RefSeq" id="WP_283444036.1">
    <property type="nucleotide sequence ID" value="NZ_FXUL01000017.1"/>
</dbReference>
<comment type="caution">
    <text evidence="1">The sequence shown here is derived from an EMBL/GenBank/DDBJ whole genome shotgun (WGS) entry which is preliminary data.</text>
</comment>
<proteinExistence type="predicted"/>
<sequence>MNSDHPETWQAAASTVPEPARIVVLHSRQPTDNPDGHERGSQNRVAEKVAALLGFHYGGEYDAGARYDLPLYFVPRETIAGIAQAERLGIRGEHDLFGGVVPHPYVASKVITHPLLQPGCAAPDGWAPAFGEQVRDVALPGFSAFGIDDARAAGLRLLAGGAVRIKLASGIGGTGQTVAGNARALDEQLAALDDTQLRAGGVVLERNLNEVVTHSVGQVRIGRHLASYCGIQNLTRNNAGEEVYGGSELLVARGDFEALLALPHADEVHIAVAQACTYHRAALASFPGLLASRCNYDVAQGVDDSGTWRSGVLEQSWRIGGATGAELAALAAFQADPSLAVVRAATTELYGGASPPPDADVYFNGVDRYVGPITKYTRTMPYADA</sequence>
<evidence type="ECO:0000313" key="2">
    <source>
        <dbReference type="Proteomes" id="UP001158049"/>
    </source>
</evidence>
<dbReference type="Pfam" id="PF11379">
    <property type="entry name" value="DUF3182"/>
    <property type="match status" value="1"/>
</dbReference>
<gene>
    <name evidence="1" type="ORF">SAMN06295970_117141</name>
</gene>
<organism evidence="1 2">
    <name type="scientific">Noviherbaspirillum suwonense</name>
    <dbReference type="NCBI Taxonomy" id="1224511"/>
    <lineage>
        <taxon>Bacteria</taxon>
        <taxon>Pseudomonadati</taxon>
        <taxon>Pseudomonadota</taxon>
        <taxon>Betaproteobacteria</taxon>
        <taxon>Burkholderiales</taxon>
        <taxon>Oxalobacteraceae</taxon>
        <taxon>Noviherbaspirillum</taxon>
    </lineage>
</organism>
<evidence type="ECO:0000313" key="1">
    <source>
        <dbReference type="EMBL" id="SMP72105.1"/>
    </source>
</evidence>
<dbReference type="InterPro" id="IPR021519">
    <property type="entry name" value="DUF3182"/>
</dbReference>
<accession>A0ABY1QM36</accession>
<reference evidence="1 2" key="1">
    <citation type="submission" date="2017-05" db="EMBL/GenBank/DDBJ databases">
        <authorList>
            <person name="Varghese N."/>
            <person name="Submissions S."/>
        </authorList>
    </citation>
    <scope>NUCLEOTIDE SEQUENCE [LARGE SCALE GENOMIC DNA]</scope>
    <source>
        <strain evidence="1 2">DSM 26001</strain>
    </source>
</reference>
<keyword evidence="2" id="KW-1185">Reference proteome</keyword>
<evidence type="ECO:0008006" key="3">
    <source>
        <dbReference type="Google" id="ProtNLM"/>
    </source>
</evidence>
<protein>
    <recommendedName>
        <fullName evidence="3">Biotin carboxylase</fullName>
    </recommendedName>
</protein>
<dbReference type="EMBL" id="FXUL01000017">
    <property type="protein sequence ID" value="SMP72105.1"/>
    <property type="molecule type" value="Genomic_DNA"/>
</dbReference>